<dbReference type="EMBL" id="MFJV01000001">
    <property type="protein sequence ID" value="OGG23700.1"/>
    <property type="molecule type" value="Genomic_DNA"/>
</dbReference>
<gene>
    <name evidence="1" type="ORF">A3A79_00635</name>
</gene>
<reference evidence="1 2" key="1">
    <citation type="journal article" date="2016" name="Nat. Commun.">
        <title>Thousands of microbial genomes shed light on interconnected biogeochemical processes in an aquifer system.</title>
        <authorList>
            <person name="Anantharaman K."/>
            <person name="Brown C.T."/>
            <person name="Hug L.A."/>
            <person name="Sharon I."/>
            <person name="Castelle C.J."/>
            <person name="Probst A.J."/>
            <person name="Thomas B.C."/>
            <person name="Singh A."/>
            <person name="Wilkins M.J."/>
            <person name="Karaoz U."/>
            <person name="Brodie E.L."/>
            <person name="Williams K.H."/>
            <person name="Hubbard S.S."/>
            <person name="Banfield J.F."/>
        </authorList>
    </citation>
    <scope>NUCLEOTIDE SEQUENCE [LARGE SCALE GENOMIC DNA]</scope>
</reference>
<sequence length="78" mass="8776">MTTSRISKLTQLATSDNSINVAKFLERVDPYIKSQSSLLFKHQEGSKPFEQIKSGLERAKSLIPEARRRLGLKPEAGF</sequence>
<dbReference type="AlphaFoldDB" id="A0A1F6AG22"/>
<organism evidence="1 2">
    <name type="scientific">Candidatus Gottesmanbacteria bacterium RIFCSPLOWO2_01_FULL_43_11b</name>
    <dbReference type="NCBI Taxonomy" id="1798392"/>
    <lineage>
        <taxon>Bacteria</taxon>
        <taxon>Candidatus Gottesmaniibacteriota</taxon>
    </lineage>
</organism>
<proteinExistence type="predicted"/>
<comment type="caution">
    <text evidence="1">The sequence shown here is derived from an EMBL/GenBank/DDBJ whole genome shotgun (WGS) entry which is preliminary data.</text>
</comment>
<dbReference type="Proteomes" id="UP000178759">
    <property type="component" value="Unassembled WGS sequence"/>
</dbReference>
<name>A0A1F6AG22_9BACT</name>
<evidence type="ECO:0000313" key="1">
    <source>
        <dbReference type="EMBL" id="OGG23700.1"/>
    </source>
</evidence>
<accession>A0A1F6AG22</accession>
<protein>
    <submittedName>
        <fullName evidence="1">Uncharacterized protein</fullName>
    </submittedName>
</protein>
<evidence type="ECO:0000313" key="2">
    <source>
        <dbReference type="Proteomes" id="UP000178759"/>
    </source>
</evidence>